<dbReference type="AlphaFoldDB" id="A0A9W9S091"/>
<sequence>MNLRLTKLESMDRLRDLTAKCLVQVLTTDESADRLKSSFDRIFARLEDKDLSLNESVCLVCELSVKRELKNAAKWLREALDLYNQQLESLGRYHKSLIGEMVGHNEMMRILTRQVELLNEKVDCFTQRAELLERDDEQQFEKISICV</sequence>
<protein>
    <submittedName>
        <fullName evidence="2">Uncharacterized protein</fullName>
    </submittedName>
</protein>
<feature type="coiled-coil region" evidence="1">
    <location>
        <begin position="66"/>
        <end position="135"/>
    </location>
</feature>
<name>A0A9W9S091_9EURO</name>
<evidence type="ECO:0000313" key="2">
    <source>
        <dbReference type="EMBL" id="KAJ5369667.1"/>
    </source>
</evidence>
<proteinExistence type="predicted"/>
<accession>A0A9W9S091</accession>
<reference evidence="2" key="2">
    <citation type="journal article" date="2023" name="IMA Fungus">
        <title>Comparative genomic study of the Penicillium genus elucidates a diverse pangenome and 15 lateral gene transfer events.</title>
        <authorList>
            <person name="Petersen C."/>
            <person name="Sorensen T."/>
            <person name="Nielsen M.R."/>
            <person name="Sondergaard T.E."/>
            <person name="Sorensen J.L."/>
            <person name="Fitzpatrick D.A."/>
            <person name="Frisvad J.C."/>
            <person name="Nielsen K.L."/>
        </authorList>
    </citation>
    <scope>NUCLEOTIDE SEQUENCE</scope>
    <source>
        <strain evidence="2">IBT 29677</strain>
    </source>
</reference>
<keyword evidence="3" id="KW-1185">Reference proteome</keyword>
<gene>
    <name evidence="2" type="ORF">N7509_014279</name>
</gene>
<evidence type="ECO:0000256" key="1">
    <source>
        <dbReference type="SAM" id="Coils"/>
    </source>
</evidence>
<dbReference type="GeneID" id="81377896"/>
<reference evidence="2" key="1">
    <citation type="submission" date="2022-12" db="EMBL/GenBank/DDBJ databases">
        <authorList>
            <person name="Petersen C."/>
        </authorList>
    </citation>
    <scope>NUCLEOTIDE SEQUENCE</scope>
    <source>
        <strain evidence="2">IBT 29677</strain>
    </source>
</reference>
<organism evidence="2 3">
    <name type="scientific">Penicillium cosmopolitanum</name>
    <dbReference type="NCBI Taxonomy" id="1131564"/>
    <lineage>
        <taxon>Eukaryota</taxon>
        <taxon>Fungi</taxon>
        <taxon>Dikarya</taxon>
        <taxon>Ascomycota</taxon>
        <taxon>Pezizomycotina</taxon>
        <taxon>Eurotiomycetes</taxon>
        <taxon>Eurotiomycetidae</taxon>
        <taxon>Eurotiales</taxon>
        <taxon>Aspergillaceae</taxon>
        <taxon>Penicillium</taxon>
    </lineage>
</organism>
<evidence type="ECO:0000313" key="3">
    <source>
        <dbReference type="Proteomes" id="UP001147747"/>
    </source>
</evidence>
<dbReference type="Proteomes" id="UP001147747">
    <property type="component" value="Unassembled WGS sequence"/>
</dbReference>
<keyword evidence="1" id="KW-0175">Coiled coil</keyword>
<comment type="caution">
    <text evidence="2">The sequence shown here is derived from an EMBL/GenBank/DDBJ whole genome shotgun (WGS) entry which is preliminary data.</text>
</comment>
<dbReference type="EMBL" id="JAPZBU010000013">
    <property type="protein sequence ID" value="KAJ5369667.1"/>
    <property type="molecule type" value="Genomic_DNA"/>
</dbReference>
<dbReference type="RefSeq" id="XP_056480905.1">
    <property type="nucleotide sequence ID" value="XM_056638916.1"/>
</dbReference>